<gene>
    <name evidence="3" type="ORF">ZHD862_LOCUS17959</name>
</gene>
<evidence type="ECO:0000256" key="2">
    <source>
        <dbReference type="SAM" id="SignalP"/>
    </source>
</evidence>
<dbReference type="AlphaFoldDB" id="A0A814PMF1"/>
<keyword evidence="1" id="KW-0812">Transmembrane</keyword>
<reference evidence="3" key="1">
    <citation type="submission" date="2021-02" db="EMBL/GenBank/DDBJ databases">
        <authorList>
            <person name="Nowell W R."/>
        </authorList>
    </citation>
    <scope>NUCLEOTIDE SEQUENCE</scope>
</reference>
<keyword evidence="1" id="KW-0472">Membrane</keyword>
<keyword evidence="1" id="KW-1133">Transmembrane helix</keyword>
<proteinExistence type="predicted"/>
<evidence type="ECO:0000313" key="4">
    <source>
        <dbReference type="Proteomes" id="UP000663864"/>
    </source>
</evidence>
<feature type="signal peptide" evidence="2">
    <location>
        <begin position="1"/>
        <end position="16"/>
    </location>
</feature>
<feature type="chain" id="PRO_5032369718" evidence="2">
    <location>
        <begin position="17"/>
        <end position="783"/>
    </location>
</feature>
<dbReference type="SUPFAM" id="SSF56436">
    <property type="entry name" value="C-type lectin-like"/>
    <property type="match status" value="1"/>
</dbReference>
<organism evidence="3 4">
    <name type="scientific">Rotaria sordida</name>
    <dbReference type="NCBI Taxonomy" id="392033"/>
    <lineage>
        <taxon>Eukaryota</taxon>
        <taxon>Metazoa</taxon>
        <taxon>Spiralia</taxon>
        <taxon>Gnathifera</taxon>
        <taxon>Rotifera</taxon>
        <taxon>Eurotatoria</taxon>
        <taxon>Bdelloidea</taxon>
        <taxon>Philodinida</taxon>
        <taxon>Philodinidae</taxon>
        <taxon>Rotaria</taxon>
    </lineage>
</organism>
<keyword evidence="2" id="KW-0732">Signal</keyword>
<evidence type="ECO:0000313" key="3">
    <source>
        <dbReference type="EMBL" id="CAF1108013.1"/>
    </source>
</evidence>
<evidence type="ECO:0000256" key="1">
    <source>
        <dbReference type="SAM" id="Phobius"/>
    </source>
</evidence>
<sequence length="783" mass="90786">MFVLLFFFYSINFVTSLSSQEDLSIKKYSQIGCLILKSDKQFIVNHIQENSRLPYQTFSSTHMTIELCFRLCRRWIILMYNNQTNCICLYTIDKPYEFNQYLGEFLSINNCTSNDIKIYSLTNDLYIFPTLLSSTSDDWSLDGCYYLQGIQTIRVNLGLNHVDYIQAIDLCQKHCQKSRRTNYFSFFLSRKKSCYCLPVKISQTIKPIALRKPLIHCSFLPYICHGFSNICEKYYLKTNVDTLIKIDVQHYCSVSYLISFVFDRIFYMCFTSILLQTEMNFSIINNKYKCLPLVIKTYEQWNYLIESSWITHIRTFIWIDQNSKYIFNDLLKFDNLTLLSNNLCMIIIRTESNKISYELIQCNTIQSPESNKISYELIQCNTIQSPGYFLCTQKPLESAIPYEEEFKVINNESELLVHEILSCPPEFILFNKICYYIHSSFIYNIRSGERLCYNQYSNSTLVKYDSHEWGNIDVSRFLGRTFADILIEFFYYILENKLLIESIDESNRKQWLRLLFGDKNDPNECVLRYFARSSGSFTTFYRCNNGGHPVCQCEPIRTKMSKIISMNEAISNTNNSQIEIQNESIKITSTTQIIVINSTDMLILPNETNMSFCENCTTSSLADKDLNNNNTEINSTSYNNALLETLNQPTKASFLSYQPLIVILTGPILALIILILGTGLLIYHVRRSRESHSTSSSIVGNRRTERSSTILTSTDFPSTSGTLYTRLKPSGLPFAEIDTFLPVDNSTPNDDSIELLPTIKVQITNDENKIKGDDEELIYATLK</sequence>
<name>A0A814PMF1_9BILA</name>
<accession>A0A814PMF1</accession>
<protein>
    <submittedName>
        <fullName evidence="3">Uncharacterized protein</fullName>
    </submittedName>
</protein>
<feature type="transmembrane region" description="Helical" evidence="1">
    <location>
        <begin position="660"/>
        <end position="683"/>
    </location>
</feature>
<dbReference type="EMBL" id="CAJNOT010000913">
    <property type="protein sequence ID" value="CAF1108013.1"/>
    <property type="molecule type" value="Genomic_DNA"/>
</dbReference>
<dbReference type="Proteomes" id="UP000663864">
    <property type="component" value="Unassembled WGS sequence"/>
</dbReference>
<dbReference type="InterPro" id="IPR016187">
    <property type="entry name" value="CTDL_fold"/>
</dbReference>
<comment type="caution">
    <text evidence="3">The sequence shown here is derived from an EMBL/GenBank/DDBJ whole genome shotgun (WGS) entry which is preliminary data.</text>
</comment>